<organism evidence="1 2">
    <name type="scientific">Dioscorea alata</name>
    <name type="common">Purple yam</name>
    <dbReference type="NCBI Taxonomy" id="55571"/>
    <lineage>
        <taxon>Eukaryota</taxon>
        <taxon>Viridiplantae</taxon>
        <taxon>Streptophyta</taxon>
        <taxon>Embryophyta</taxon>
        <taxon>Tracheophyta</taxon>
        <taxon>Spermatophyta</taxon>
        <taxon>Magnoliopsida</taxon>
        <taxon>Liliopsida</taxon>
        <taxon>Dioscoreales</taxon>
        <taxon>Dioscoreaceae</taxon>
        <taxon>Dioscorea</taxon>
    </lineage>
</organism>
<proteinExistence type="predicted"/>
<sequence>MQSAMEEQTRYWMWTRSKMMMMSGGGRGAMIEQNSQMIPNASTMTTTASYESWEEKAFAEDSAAHLGGCVWPPRSYSCSFCRREFRSAQALGGHMNVHRRDRARLKQPPSPPPSENGDEHQLFPAQVCSSVLDKQNPNPNPNSGATKLLPLSFSSVVSPSSLSSSYVNSIHIPLMAITELTLGRENSKRRLIENCRFDDDEEDEIVRKRHKIDHDNDGNQVLDELRADHRIEELDLELRLGDRPKAT</sequence>
<keyword evidence="2" id="KW-1185">Reference proteome</keyword>
<protein>
    <submittedName>
        <fullName evidence="1">Beta-beta-alpha zinc fingers domain-containing protein</fullName>
    </submittedName>
</protein>
<accession>A0ACB7VG98</accession>
<name>A0ACB7VG98_DIOAL</name>
<comment type="caution">
    <text evidence="1">The sequence shown here is derived from an EMBL/GenBank/DDBJ whole genome shotgun (WGS) entry which is preliminary data.</text>
</comment>
<dbReference type="Proteomes" id="UP000827976">
    <property type="component" value="Chromosome 9"/>
</dbReference>
<evidence type="ECO:0000313" key="2">
    <source>
        <dbReference type="Proteomes" id="UP000827976"/>
    </source>
</evidence>
<dbReference type="EMBL" id="CM037019">
    <property type="protein sequence ID" value="KAH7672788.1"/>
    <property type="molecule type" value="Genomic_DNA"/>
</dbReference>
<reference evidence="2" key="1">
    <citation type="journal article" date="2022" name="Nat. Commun.">
        <title>Chromosome evolution and the genetic basis of agronomically important traits in greater yam.</title>
        <authorList>
            <person name="Bredeson J.V."/>
            <person name="Lyons J.B."/>
            <person name="Oniyinde I.O."/>
            <person name="Okereke N.R."/>
            <person name="Kolade O."/>
            <person name="Nnabue I."/>
            <person name="Nwadili C.O."/>
            <person name="Hribova E."/>
            <person name="Parker M."/>
            <person name="Nwogha J."/>
            <person name="Shu S."/>
            <person name="Carlson J."/>
            <person name="Kariba R."/>
            <person name="Muthemba S."/>
            <person name="Knop K."/>
            <person name="Barton G.J."/>
            <person name="Sherwood A.V."/>
            <person name="Lopez-Montes A."/>
            <person name="Asiedu R."/>
            <person name="Jamnadass R."/>
            <person name="Muchugi A."/>
            <person name="Goodstein D."/>
            <person name="Egesi C.N."/>
            <person name="Featherston J."/>
            <person name="Asfaw A."/>
            <person name="Simpson G.G."/>
            <person name="Dolezel J."/>
            <person name="Hendre P.S."/>
            <person name="Van Deynze A."/>
            <person name="Kumar P.L."/>
            <person name="Obidiegwu J.E."/>
            <person name="Bhattacharjee R."/>
            <person name="Rokhsar D.S."/>
        </authorList>
    </citation>
    <scope>NUCLEOTIDE SEQUENCE [LARGE SCALE GENOMIC DNA]</scope>
    <source>
        <strain evidence="2">cv. TDa95/00328</strain>
    </source>
</reference>
<evidence type="ECO:0000313" key="1">
    <source>
        <dbReference type="EMBL" id="KAH7672788.1"/>
    </source>
</evidence>
<gene>
    <name evidence="1" type="ORF">IHE45_09G079800</name>
</gene>